<dbReference type="RefSeq" id="XP_034239999.1">
    <property type="nucleotide sequence ID" value="XM_034384108.1"/>
</dbReference>
<dbReference type="InterPro" id="IPR041336">
    <property type="entry name" value="DNApol_Exo"/>
</dbReference>
<dbReference type="GO" id="GO:0003677">
    <property type="term" value="F:DNA binding"/>
    <property type="evidence" value="ECO:0007669"/>
    <property type="project" value="InterPro"/>
</dbReference>
<dbReference type="OrthoDB" id="5588663at2759"/>
<dbReference type="GO" id="GO:0003887">
    <property type="term" value="F:DNA-directed DNA polymerase activity"/>
    <property type="evidence" value="ECO:0007669"/>
    <property type="project" value="TreeGrafter"/>
</dbReference>
<sequence>MYQRIRCCRFASGLELNGVRIRGLKTFSPVSSGAENHKFIAPWMKQHLFNSEKHNAATDLETEHSDFSNSKESYVLPNLVGPSIQSHVHEIAERQSAPYRELLEALVTTECPSLPDEWLFQPGWICYRKGSEPEHVEFPNEDALFFDAEVCVSESFAPVLATAVSSTAWYAWVSPVLIQRRSKVNAPVYVSDLVPLGHQGTRPRVVIGHYVCYDSARIQECYDLSTSGMKFFDTMAAHISVSGITDLQRYFLLNAEKKPDWASLACGNSLKALHHLYCGKELDKTERDVFVKGSISDIADRFQELTRYCALDVVATHSVYCKLLPLFLERCSHGSTLTAMLDISSMFVPVTRQYKDIIDNVKEKISNEDKKVQLLLQELADDALHLMQNDKFKDDPWMWDQDWRKISKKLNKPEWYKKLTSQVSKTESDIHLNLRSNISAQLMQLSWGCFPLHYENDHGWGMLLPAFKAASGARDQVDGRVPVESIRKHCDVLPRPRISSIPSLRDYESLQSGVTASNSDVSSGAPGFKNQEGTQFFMQNGLIFKKLPHYLSIDKNVGGPMSIHLLMNPCLRSNNSKATSILKILRKNLFWKRNSKAFEMLPVVWYDESQSSGAVVPSASACGDFARHPKEVFFSAFCSEPECSAGTEVNQAFEAPPRWSFLSATVPDTNLWMTCLLADSVSGECGHTPIGKMFVDGEVYSSISEHMKLTKLQSELLFHAVLWGANKRYLAKMLREINPLLSDVKVYKKADQLLTYLCGSPFMSQNGKLARPGGIFDDFLLKLQEMIESEKIATPILKTRLSRVLESDRKKYLKLIQNWLVRSSAVDYLHVLMMCFRDLEPSARLCSVGSLKMHVKYLVPDESKYCAAKSLHIAHLYAAAFCAAQVGLSDIPKIAAELPHVTLSSHFREDSINALKLTFKEALMYSKPEFSTNN</sequence>
<name>A0A6P8ZM52_THRPL</name>
<keyword evidence="2" id="KW-1185">Reference proteome</keyword>
<feature type="domain" description="DNA mitochondrial polymerase exonuclease" evidence="1">
    <location>
        <begin position="75"/>
        <end position="327"/>
    </location>
</feature>
<protein>
    <submittedName>
        <fullName evidence="3">DNA polymerase subunit gamma-1, mitochondrial-like</fullName>
    </submittedName>
</protein>
<gene>
    <name evidence="3" type="primary">LOC117644552</name>
</gene>
<evidence type="ECO:0000313" key="2">
    <source>
        <dbReference type="Proteomes" id="UP000515158"/>
    </source>
</evidence>
<evidence type="ECO:0000259" key="1">
    <source>
        <dbReference type="Pfam" id="PF18136"/>
    </source>
</evidence>
<dbReference type="InParanoid" id="A0A6P8ZM52"/>
<proteinExistence type="predicted"/>
<dbReference type="PRINTS" id="PR00867">
    <property type="entry name" value="DNAPOLG"/>
</dbReference>
<organism evidence="3">
    <name type="scientific">Thrips palmi</name>
    <name type="common">Melon thrips</name>
    <dbReference type="NCBI Taxonomy" id="161013"/>
    <lineage>
        <taxon>Eukaryota</taxon>
        <taxon>Metazoa</taxon>
        <taxon>Ecdysozoa</taxon>
        <taxon>Arthropoda</taxon>
        <taxon>Hexapoda</taxon>
        <taxon>Insecta</taxon>
        <taxon>Pterygota</taxon>
        <taxon>Neoptera</taxon>
        <taxon>Paraneoptera</taxon>
        <taxon>Thysanoptera</taxon>
        <taxon>Terebrantia</taxon>
        <taxon>Thripoidea</taxon>
        <taxon>Thripidae</taxon>
        <taxon>Thrips</taxon>
    </lineage>
</organism>
<dbReference type="GO" id="GO:0005760">
    <property type="term" value="C:gamma DNA polymerase complex"/>
    <property type="evidence" value="ECO:0007669"/>
    <property type="project" value="InterPro"/>
</dbReference>
<dbReference type="PANTHER" id="PTHR10267:SF0">
    <property type="entry name" value="DNA POLYMERASE SUBUNIT GAMMA-1"/>
    <property type="match status" value="1"/>
</dbReference>
<dbReference type="AlphaFoldDB" id="A0A6P8ZM52"/>
<dbReference type="Proteomes" id="UP000515158">
    <property type="component" value="Unplaced"/>
</dbReference>
<dbReference type="KEGG" id="tpal:117644552"/>
<evidence type="ECO:0000313" key="3">
    <source>
        <dbReference type="RefSeq" id="XP_034239999.1"/>
    </source>
</evidence>
<accession>A0A6P8ZM52</accession>
<dbReference type="SUPFAM" id="SSF53098">
    <property type="entry name" value="Ribonuclease H-like"/>
    <property type="match status" value="1"/>
</dbReference>
<dbReference type="GO" id="GO:0008408">
    <property type="term" value="F:3'-5' exonuclease activity"/>
    <property type="evidence" value="ECO:0007669"/>
    <property type="project" value="TreeGrafter"/>
</dbReference>
<reference evidence="3" key="1">
    <citation type="submission" date="2025-08" db="UniProtKB">
        <authorList>
            <consortium name="RefSeq"/>
        </authorList>
    </citation>
    <scope>IDENTIFICATION</scope>
    <source>
        <tissue evidence="3">Total insect</tissue>
    </source>
</reference>
<dbReference type="GeneID" id="117644552"/>
<dbReference type="PANTHER" id="PTHR10267">
    <property type="entry name" value="DNA POLYMERASE SUBUNIT GAMMA-1"/>
    <property type="match status" value="1"/>
</dbReference>
<dbReference type="Pfam" id="PF18136">
    <property type="entry name" value="DNApol_Exo"/>
    <property type="match status" value="1"/>
</dbReference>
<dbReference type="Gene3D" id="3.30.420.390">
    <property type="match status" value="2"/>
</dbReference>
<dbReference type="InterPro" id="IPR012337">
    <property type="entry name" value="RNaseH-like_sf"/>
</dbReference>
<dbReference type="InterPro" id="IPR002297">
    <property type="entry name" value="DNA-dir_DNA_pol_A_mt"/>
</dbReference>
<dbReference type="GO" id="GO:0006264">
    <property type="term" value="P:mitochondrial DNA replication"/>
    <property type="evidence" value="ECO:0007669"/>
    <property type="project" value="TreeGrafter"/>
</dbReference>